<evidence type="ECO:0000313" key="2">
    <source>
        <dbReference type="Ensembl" id="ENSAMEP00000013172.2"/>
    </source>
</evidence>
<protein>
    <submittedName>
        <fullName evidence="2">Progesterone immunomodulatory binding factor 1</fullName>
    </submittedName>
</protein>
<reference evidence="2" key="3">
    <citation type="submission" date="2025-09" db="UniProtKB">
        <authorList>
            <consortium name="Ensembl"/>
        </authorList>
    </citation>
    <scope>IDENTIFICATION</scope>
</reference>
<dbReference type="GO" id="GO:0032695">
    <property type="term" value="P:negative regulation of interleukin-12 production"/>
    <property type="evidence" value="ECO:0007669"/>
    <property type="project" value="Ensembl"/>
</dbReference>
<feature type="coiled-coil region" evidence="1">
    <location>
        <begin position="78"/>
        <end position="155"/>
    </location>
</feature>
<dbReference type="Ensembl" id="ENSAMET00000013727.2">
    <property type="protein sequence ID" value="ENSAMEP00000013172.2"/>
    <property type="gene ID" value="ENSAMEG00000012480.2"/>
</dbReference>
<reference evidence="2" key="2">
    <citation type="submission" date="2025-08" db="UniProtKB">
        <authorList>
            <consortium name="Ensembl"/>
        </authorList>
    </citation>
    <scope>IDENTIFICATION</scope>
</reference>
<dbReference type="GO" id="GO:0005634">
    <property type="term" value="C:nucleus"/>
    <property type="evidence" value="ECO:0007669"/>
    <property type="project" value="Ensembl"/>
</dbReference>
<dbReference type="PANTHER" id="PTHR18950:SF1">
    <property type="entry name" value="PROGESTERONE-INDUCED-BLOCKING FACTOR 1"/>
    <property type="match status" value="1"/>
</dbReference>
<dbReference type="STRING" id="9646.ENSAMEP00000013172"/>
<dbReference type="GO" id="GO:0005136">
    <property type="term" value="F:interleukin-4 receptor binding"/>
    <property type="evidence" value="ECO:0007669"/>
    <property type="project" value="Ensembl"/>
</dbReference>
<dbReference type="GO" id="GO:0036064">
    <property type="term" value="C:ciliary basal body"/>
    <property type="evidence" value="ECO:0007669"/>
    <property type="project" value="Ensembl"/>
</dbReference>
<accession>G1M1G1</accession>
<feature type="coiled-coil region" evidence="1">
    <location>
        <begin position="191"/>
        <end position="430"/>
    </location>
</feature>
<organism evidence="2 3">
    <name type="scientific">Ailuropoda melanoleuca</name>
    <name type="common">Giant panda</name>
    <dbReference type="NCBI Taxonomy" id="9646"/>
    <lineage>
        <taxon>Eukaryota</taxon>
        <taxon>Metazoa</taxon>
        <taxon>Chordata</taxon>
        <taxon>Craniata</taxon>
        <taxon>Vertebrata</taxon>
        <taxon>Euteleostomi</taxon>
        <taxon>Mammalia</taxon>
        <taxon>Eutheria</taxon>
        <taxon>Laurasiatheria</taxon>
        <taxon>Carnivora</taxon>
        <taxon>Caniformia</taxon>
        <taxon>Ursidae</taxon>
        <taxon>Ailuropoda</taxon>
    </lineage>
</organism>
<dbReference type="eggNOG" id="ENOG502QRKC">
    <property type="taxonomic scope" value="Eukaryota"/>
</dbReference>
<gene>
    <name evidence="2" type="primary">PIBF1</name>
</gene>
<dbReference type="GO" id="GO:1905515">
    <property type="term" value="P:non-motile cilium assembly"/>
    <property type="evidence" value="ECO:0007669"/>
    <property type="project" value="Ensembl"/>
</dbReference>
<proteinExistence type="predicted"/>
<dbReference type="GO" id="GO:0005615">
    <property type="term" value="C:extracellular space"/>
    <property type="evidence" value="ECO:0007669"/>
    <property type="project" value="Ensembl"/>
</dbReference>
<feature type="coiled-coil region" evidence="1">
    <location>
        <begin position="595"/>
        <end position="667"/>
    </location>
</feature>
<dbReference type="GO" id="GO:0090307">
    <property type="term" value="P:mitotic spindle assembly"/>
    <property type="evidence" value="ECO:0007669"/>
    <property type="project" value="Ensembl"/>
</dbReference>
<reference evidence="2 3" key="1">
    <citation type="journal article" date="2010" name="Nature">
        <title>The sequence and de novo assembly of the giant panda genome.</title>
        <authorList>
            <person name="Li R."/>
            <person name="Fan W."/>
            <person name="Tian G."/>
            <person name="Zhu H."/>
            <person name="He L."/>
            <person name="Cai J."/>
            <person name="Huang Q."/>
            <person name="Cai Q."/>
            <person name="Li B."/>
            <person name="Bai Y."/>
            <person name="Zhang Z."/>
            <person name="Zhang Y."/>
            <person name="Wang W."/>
            <person name="Li J."/>
            <person name="Wei F."/>
            <person name="Li H."/>
            <person name="Jian M."/>
            <person name="Li J."/>
            <person name="Zhang Z."/>
            <person name="Nielsen R."/>
            <person name="Li D."/>
            <person name="Gu W."/>
            <person name="Yang Z."/>
            <person name="Xuan Z."/>
            <person name="Ryder O.A."/>
            <person name="Leung F.C."/>
            <person name="Zhou Y."/>
            <person name="Cao J."/>
            <person name="Sun X."/>
            <person name="Fu Y."/>
            <person name="Fang X."/>
            <person name="Guo X."/>
            <person name="Wang B."/>
            <person name="Hou R."/>
            <person name="Shen F."/>
            <person name="Mu B."/>
            <person name="Ni P."/>
            <person name="Lin R."/>
            <person name="Qian W."/>
            <person name="Wang G."/>
            <person name="Yu C."/>
            <person name="Nie W."/>
            <person name="Wang J."/>
            <person name="Wu Z."/>
            <person name="Liang H."/>
            <person name="Min J."/>
            <person name="Wu Q."/>
            <person name="Cheng S."/>
            <person name="Ruan J."/>
            <person name="Wang M."/>
            <person name="Shi Z."/>
            <person name="Wen M."/>
            <person name="Liu B."/>
            <person name="Ren X."/>
            <person name="Zheng H."/>
            <person name="Dong D."/>
            <person name="Cook K."/>
            <person name="Shan G."/>
            <person name="Zhang H."/>
            <person name="Kosiol C."/>
            <person name="Xie X."/>
            <person name="Lu Z."/>
            <person name="Zheng H."/>
            <person name="Li Y."/>
            <person name="Steiner C.C."/>
            <person name="Lam T.T."/>
            <person name="Lin S."/>
            <person name="Zhang Q."/>
            <person name="Li G."/>
            <person name="Tian J."/>
            <person name="Gong T."/>
            <person name="Liu H."/>
            <person name="Zhang D."/>
            <person name="Fang L."/>
            <person name="Ye C."/>
            <person name="Zhang J."/>
            <person name="Hu W."/>
            <person name="Xu A."/>
            <person name="Ren Y."/>
            <person name="Zhang G."/>
            <person name="Bruford M.W."/>
            <person name="Li Q."/>
            <person name="Ma L."/>
            <person name="Guo Y."/>
            <person name="An N."/>
            <person name="Hu Y."/>
            <person name="Zheng Y."/>
            <person name="Shi Y."/>
            <person name="Li Z."/>
            <person name="Liu Q."/>
            <person name="Chen Y."/>
            <person name="Zhao J."/>
            <person name="Qu N."/>
            <person name="Zhao S."/>
            <person name="Tian F."/>
            <person name="Wang X."/>
            <person name="Wang H."/>
            <person name="Xu L."/>
            <person name="Liu X."/>
            <person name="Vinar T."/>
            <person name="Wang Y."/>
            <person name="Lam T.W."/>
            <person name="Yiu S.M."/>
            <person name="Liu S."/>
            <person name="Zhang H."/>
            <person name="Li D."/>
            <person name="Huang Y."/>
            <person name="Wang X."/>
            <person name="Yang G."/>
            <person name="Jiang Z."/>
            <person name="Wang J."/>
            <person name="Qin N."/>
            <person name="Li L."/>
            <person name="Li J."/>
            <person name="Bolund L."/>
            <person name="Kristiansen K."/>
            <person name="Wong G.K."/>
            <person name="Olson M."/>
            <person name="Zhang X."/>
            <person name="Li S."/>
            <person name="Yang H."/>
            <person name="Wang J."/>
            <person name="Wang J."/>
        </authorList>
    </citation>
    <scope>NUCLEOTIDE SEQUENCE [LARGE SCALE GENOMIC DNA]</scope>
</reference>
<feature type="coiled-coil region" evidence="1">
    <location>
        <begin position="474"/>
        <end position="550"/>
    </location>
</feature>
<evidence type="ECO:0000256" key="1">
    <source>
        <dbReference type="SAM" id="Coils"/>
    </source>
</evidence>
<name>G1M1G1_AILME</name>
<keyword evidence="3" id="KW-1185">Reference proteome</keyword>
<dbReference type="PANTHER" id="PTHR18950">
    <property type="entry name" value="PROGESTERONE-INDUCED BLOCKING FACTOR 1"/>
    <property type="match status" value="1"/>
</dbReference>
<dbReference type="AlphaFoldDB" id="G1M1G1"/>
<dbReference type="GeneTree" id="ENSGT00390000015293"/>
<sequence length="765" mass="90787">MSRKIARASKKVNISSSLESEDISLETTVPTDDISSSEERDGKIKITQQLIERKELLHNIQLLKIELSQKNMMIDNLKVDYLTKIEELEEKLNDALHQKQLLTLRLDNQLTFQQKDARKYQELMKQEMETILLRQKQLEETNTQLREKAGDIRRNLRDFELTEEQYMKLKGFPEDQLSIPEYVSVRFYELVNPLRKEISELQVKKNDLSEELSENKGQLKQLTESYVEDRRNYSELQIRCQRLALELADTKQLIQQGDYRQENYDRVKSERDALEQEIIELRRKHEILEASHITQAKERSELSKEVTTLQQTVTLLQKDKDYLNRQNMELSVRCAHEEDRLERLQAQLEETKKAREEMYEKYVTSRDHYKTEYENKLHDELEQIRLKTNQEINQLRSASREMYERENRNLREARDNAVAEKDRAVMAEKDALEKHDQLLDRYRELQLSTESKVTEYLHQSKLKSFESERVQLIQEETARNLTQCQLECEKYQKKLEVLTKEFYSLQASSEKRITELQSRNSEHQARLDIYERLEKELDEIIMQTAEIENEDEAERVLFSYGYGANVPTTAKRRLKQSVHLARRVLQLEKQNSLVLKDLEHQKEQVTQLSQELNRANSLLNQAQQPYRYLIESVRQRDSKIDSLKECITQLEKDVSNLNKEKSALLQMKNQMALDLEQLLNHREELAAMKQIVTNMRSKHSEDQFLLTKTDAKNMTENHKSKTLNVPREHEDNIFIPKPTLFKPEVMQWKIPEFKKLSSDSSGPFS</sequence>
<dbReference type="Proteomes" id="UP000008912">
    <property type="component" value="Unassembled WGS sequence"/>
</dbReference>
<dbReference type="InterPro" id="IPR026205">
    <property type="entry name" value="PIBF1"/>
</dbReference>
<dbReference type="GO" id="GO:0071539">
    <property type="term" value="P:protein localization to centrosome"/>
    <property type="evidence" value="ECO:0007669"/>
    <property type="project" value="Ensembl"/>
</dbReference>
<dbReference type="GO" id="GO:0031393">
    <property type="term" value="P:negative regulation of prostaglandin biosynthetic process"/>
    <property type="evidence" value="ECO:0007669"/>
    <property type="project" value="Ensembl"/>
</dbReference>
<evidence type="ECO:0000313" key="3">
    <source>
        <dbReference type="Proteomes" id="UP000008912"/>
    </source>
</evidence>
<dbReference type="GO" id="GO:0032815">
    <property type="term" value="P:negative regulation of natural killer cell activation"/>
    <property type="evidence" value="ECO:0007669"/>
    <property type="project" value="Ensembl"/>
</dbReference>
<dbReference type="HOGENOM" id="CLU_014616_0_0_1"/>
<keyword evidence="1" id="KW-0175">Coiled coil</keyword>
<dbReference type="GO" id="GO:0032733">
    <property type="term" value="P:positive regulation of interleukin-10 production"/>
    <property type="evidence" value="ECO:0007669"/>
    <property type="project" value="Ensembl"/>
</dbReference>
<dbReference type="InParanoid" id="G1M1G1"/>
<dbReference type="GO" id="GO:0034451">
    <property type="term" value="C:centriolar satellite"/>
    <property type="evidence" value="ECO:0007669"/>
    <property type="project" value="Ensembl"/>
</dbReference>
<dbReference type="GO" id="GO:0007080">
    <property type="term" value="P:mitotic metaphase chromosome alignment"/>
    <property type="evidence" value="ECO:0007669"/>
    <property type="project" value="Ensembl"/>
</dbReference>